<feature type="transmembrane region" description="Helical" evidence="2">
    <location>
        <begin position="264"/>
        <end position="283"/>
    </location>
</feature>
<dbReference type="Pfam" id="PF07715">
    <property type="entry name" value="Plug"/>
    <property type="match status" value="2"/>
</dbReference>
<comment type="similarity">
    <text evidence="1">Belongs to the TonB-dependent receptor family.</text>
</comment>
<comment type="caution">
    <text evidence="5">The sequence shown here is derived from an EMBL/GenBank/DDBJ whole genome shotgun (WGS) entry which is preliminary data.</text>
</comment>
<accession>A0ABW5KKG6</accession>
<keyword evidence="1 2" id="KW-0472">Membrane</keyword>
<keyword evidence="1" id="KW-0813">Transport</keyword>
<feature type="domain" description="Peptidase M56" evidence="3">
    <location>
        <begin position="136"/>
        <end position="254"/>
    </location>
</feature>
<evidence type="ECO:0000256" key="1">
    <source>
        <dbReference type="PROSITE-ProRule" id="PRU01360"/>
    </source>
</evidence>
<keyword evidence="5" id="KW-0675">Receptor</keyword>
<keyword evidence="1" id="KW-1134">Transmembrane beta strand</keyword>
<dbReference type="InterPro" id="IPR012910">
    <property type="entry name" value="Plug_dom"/>
</dbReference>
<dbReference type="EMBL" id="JBHULR010000006">
    <property type="protein sequence ID" value="MFD2548820.1"/>
    <property type="molecule type" value="Genomic_DNA"/>
</dbReference>
<keyword evidence="6" id="KW-1185">Reference proteome</keyword>
<dbReference type="InterPro" id="IPR052173">
    <property type="entry name" value="Beta-lactam_resp_regulator"/>
</dbReference>
<dbReference type="PANTHER" id="PTHR34978">
    <property type="entry name" value="POSSIBLE SENSOR-TRANSDUCER PROTEIN BLAR"/>
    <property type="match status" value="1"/>
</dbReference>
<keyword evidence="2" id="KW-1133">Transmembrane helix</keyword>
<feature type="domain" description="TonB-dependent receptor plug" evidence="4">
    <location>
        <begin position="479"/>
        <end position="551"/>
    </location>
</feature>
<dbReference type="InterPro" id="IPR039426">
    <property type="entry name" value="TonB-dep_rcpt-like"/>
</dbReference>
<reference evidence="6" key="1">
    <citation type="journal article" date="2019" name="Int. J. Syst. Evol. Microbiol.">
        <title>The Global Catalogue of Microorganisms (GCM) 10K type strain sequencing project: providing services to taxonomists for standard genome sequencing and annotation.</title>
        <authorList>
            <consortium name="The Broad Institute Genomics Platform"/>
            <consortium name="The Broad Institute Genome Sequencing Center for Infectious Disease"/>
            <person name="Wu L."/>
            <person name="Ma J."/>
        </authorList>
    </citation>
    <scope>NUCLEOTIDE SEQUENCE [LARGE SCALE GENOMIC DNA]</scope>
    <source>
        <strain evidence="6">KCTC 42662</strain>
    </source>
</reference>
<evidence type="ECO:0000313" key="6">
    <source>
        <dbReference type="Proteomes" id="UP001597545"/>
    </source>
</evidence>
<organism evidence="5 6">
    <name type="scientific">Sphingobacterium suaedae</name>
    <dbReference type="NCBI Taxonomy" id="1686402"/>
    <lineage>
        <taxon>Bacteria</taxon>
        <taxon>Pseudomonadati</taxon>
        <taxon>Bacteroidota</taxon>
        <taxon>Sphingobacteriia</taxon>
        <taxon>Sphingobacteriales</taxon>
        <taxon>Sphingobacteriaceae</taxon>
        <taxon>Sphingobacterium</taxon>
    </lineage>
</organism>
<name>A0ABW5KKG6_9SPHI</name>
<feature type="transmembrane region" description="Helical" evidence="2">
    <location>
        <begin position="128"/>
        <end position="148"/>
    </location>
</feature>
<dbReference type="InterPro" id="IPR037066">
    <property type="entry name" value="Plug_dom_sf"/>
</dbReference>
<dbReference type="InterPro" id="IPR008756">
    <property type="entry name" value="Peptidase_M56"/>
</dbReference>
<proteinExistence type="inferred from homology"/>
<comment type="subcellular location">
    <subcellularLocation>
        <location evidence="1">Cell outer membrane</location>
        <topology evidence="1">Multi-pass membrane protein</topology>
    </subcellularLocation>
</comment>
<dbReference type="Pfam" id="PF05569">
    <property type="entry name" value="Peptidase_M56"/>
    <property type="match status" value="1"/>
</dbReference>
<dbReference type="PROSITE" id="PS52016">
    <property type="entry name" value="TONB_DEPENDENT_REC_3"/>
    <property type="match status" value="1"/>
</dbReference>
<feature type="domain" description="TonB-dependent receptor plug" evidence="4">
    <location>
        <begin position="353"/>
        <end position="436"/>
    </location>
</feature>
<evidence type="ECO:0000259" key="3">
    <source>
        <dbReference type="Pfam" id="PF05569"/>
    </source>
</evidence>
<feature type="transmembrane region" description="Helical" evidence="2">
    <location>
        <begin position="177"/>
        <end position="196"/>
    </location>
</feature>
<evidence type="ECO:0000256" key="2">
    <source>
        <dbReference type="SAM" id="Phobius"/>
    </source>
</evidence>
<feature type="transmembrane region" description="Helical" evidence="2">
    <location>
        <begin position="37"/>
        <end position="58"/>
    </location>
</feature>
<dbReference type="RefSeq" id="WP_380904967.1">
    <property type="nucleotide sequence ID" value="NZ_JBHUEG010000005.1"/>
</dbReference>
<dbReference type="SUPFAM" id="SSF56935">
    <property type="entry name" value="Porins"/>
    <property type="match status" value="2"/>
</dbReference>
<dbReference type="Gene3D" id="2.170.130.10">
    <property type="entry name" value="TonB-dependent receptor, plug domain"/>
    <property type="match status" value="2"/>
</dbReference>
<keyword evidence="1 2" id="KW-0812">Transmembrane</keyword>
<keyword evidence="1" id="KW-0998">Cell outer membrane</keyword>
<sequence>MHSLLAYIVQVNILLAIVYVGYTALLKSLTFYPLNRIYFVAGGVFSLSYPFLDIKALFQQHLEPVGELIDFLPAFHASKEDLSVYTVENLIYMCVAAGVLFFAVKLLIQLISLLRIHVRSVDATWKSYWYRNVLFPIVPFSFLNTIYLNKEQHQEQELYDIFEHENIHVKGLHTIDILLFEIVWIGCWYNPFVWLMRRAVRQNLEFLTDQQVLNKGVDRQAYQYSLLRVSREGAAVGISNQFNFKLLKKRIMMMNKRRSSTLELSKYACLLPIIIFAAGAFTISKADGHIVEVVQTARQTDLHGVLTPDSMRAVNGNGEAGQVLKEALGSDTIPLKIAYTGGIEDSGSDTVAEKRGRISVKHAVEGMAKVSVSNKNGLTFRGGGLQGPNSPLVIVDDKIQVAEDLDAMDPHAIERIEVFKDISAVAQYGERGRNGVIKVTTKEYAKALSGKVQGVRILSDTSRRQPVAVRGYTSTRGSGFVVQADTSHVKTVKVRGVKDDNLQPLIVVDGVPQAKGYGIKTGVAPDKIESVTVLKNDDAKSIYGEKAAHGVVLIATKANGSSVSKGKNTYTDNDVFFVDGNAVSKNEFKAVPEKDILTIETKGERNKQGRRVEIKTK</sequence>
<feature type="transmembrane region" description="Helical" evidence="2">
    <location>
        <begin position="6"/>
        <end position="25"/>
    </location>
</feature>
<gene>
    <name evidence="5" type="ORF">ACFSR5_14305</name>
</gene>
<evidence type="ECO:0000259" key="4">
    <source>
        <dbReference type="Pfam" id="PF07715"/>
    </source>
</evidence>
<protein>
    <submittedName>
        <fullName evidence="5">TonB-dependent receptor plug domain-containing protein</fullName>
    </submittedName>
</protein>
<feature type="transmembrane region" description="Helical" evidence="2">
    <location>
        <begin position="90"/>
        <end position="116"/>
    </location>
</feature>
<dbReference type="PANTHER" id="PTHR34978:SF3">
    <property type="entry name" value="SLR0241 PROTEIN"/>
    <property type="match status" value="1"/>
</dbReference>
<dbReference type="Proteomes" id="UP001597545">
    <property type="component" value="Unassembled WGS sequence"/>
</dbReference>
<evidence type="ECO:0000313" key="5">
    <source>
        <dbReference type="EMBL" id="MFD2548820.1"/>
    </source>
</evidence>
<dbReference type="CDD" id="cd07341">
    <property type="entry name" value="M56_BlaR1_MecR1_like"/>
    <property type="match status" value="1"/>
</dbReference>